<name>A0A444ZX94_ARAHY</name>
<dbReference type="Proteomes" id="UP000289738">
    <property type="component" value="Chromosome B03"/>
</dbReference>
<dbReference type="PANTHER" id="PTHR46033:SF8">
    <property type="entry name" value="PROTEIN MAINTENANCE OF MERISTEMS-LIKE"/>
    <property type="match status" value="1"/>
</dbReference>
<keyword evidence="4" id="KW-1185">Reference proteome</keyword>
<protein>
    <recommendedName>
        <fullName evidence="2">Aminotransferase-like plant mobile domain-containing protein</fullName>
    </recommendedName>
</protein>
<sequence length="457" mass="50792">MNKCHHKFEPNWFELRTIGLYKEFESSKFEPLLIFHTPSNPRENDPDSIREIVEPKTQLMEDDPARLYRLDGVAHIAGVINDEPQRCIRSMRRQQGMPLDECYMFAVNCSWFQETFGECPEGADEETVRHFARAYIMMLLGTQLFADKSGNRIHIRWLPYVARLEEMGSYSWGSAALPWLYRCMCRVANRHVVKLAGPLQLLERRARVGTRRSQREWRWLEQAIGEADEAGRVGGRGRGRRGRQRAPVAGHDDGDLRDVDGGGRGAVGVVTPHHGGLGGEGYATGDPTAHGEVGLGEGPLGDYFVGVPPDDHTLQQSTPWVSPGSTFSVFLAGVGFEGDFGGSPFLDEISAIMHDDEATCGRSQTTGTQAPLHVDLNELPSVPPPEYFALGGTPTSAHTVVGPSSFRPAHVQPGMPAQPAPQDEDEDDEIEDEEPLIRRGQRTRVPRRCFTGSHLFR</sequence>
<feature type="region of interest" description="Disordered" evidence="1">
    <location>
        <begin position="231"/>
        <end position="260"/>
    </location>
</feature>
<gene>
    <name evidence="3" type="ORF">Ahy_B03g063443</name>
</gene>
<dbReference type="GO" id="GO:0010073">
    <property type="term" value="P:meristem maintenance"/>
    <property type="evidence" value="ECO:0007669"/>
    <property type="project" value="InterPro"/>
</dbReference>
<evidence type="ECO:0000259" key="2">
    <source>
        <dbReference type="Pfam" id="PF10536"/>
    </source>
</evidence>
<comment type="caution">
    <text evidence="3">The sequence shown here is derived from an EMBL/GenBank/DDBJ whole genome shotgun (WGS) entry which is preliminary data.</text>
</comment>
<dbReference type="AlphaFoldDB" id="A0A444ZX94"/>
<feature type="domain" description="Aminotransferase-like plant mobile" evidence="2">
    <location>
        <begin position="101"/>
        <end position="202"/>
    </location>
</feature>
<feature type="compositionally biased region" description="Acidic residues" evidence="1">
    <location>
        <begin position="422"/>
        <end position="434"/>
    </location>
</feature>
<dbReference type="PANTHER" id="PTHR46033">
    <property type="entry name" value="PROTEIN MAIN-LIKE 2"/>
    <property type="match status" value="1"/>
</dbReference>
<dbReference type="EMBL" id="SDMP01000013">
    <property type="protein sequence ID" value="RYR18833.1"/>
    <property type="molecule type" value="Genomic_DNA"/>
</dbReference>
<reference evidence="3 4" key="1">
    <citation type="submission" date="2019-01" db="EMBL/GenBank/DDBJ databases">
        <title>Sequencing of cultivated peanut Arachis hypogaea provides insights into genome evolution and oil improvement.</title>
        <authorList>
            <person name="Chen X."/>
        </authorList>
    </citation>
    <scope>NUCLEOTIDE SEQUENCE [LARGE SCALE GENOMIC DNA]</scope>
    <source>
        <strain evidence="4">cv. Fuhuasheng</strain>
        <tissue evidence="3">Leaves</tissue>
    </source>
</reference>
<evidence type="ECO:0000313" key="4">
    <source>
        <dbReference type="Proteomes" id="UP000289738"/>
    </source>
</evidence>
<feature type="compositionally biased region" description="Basic residues" evidence="1">
    <location>
        <begin position="235"/>
        <end position="244"/>
    </location>
</feature>
<feature type="region of interest" description="Disordered" evidence="1">
    <location>
        <begin position="403"/>
        <end position="457"/>
    </location>
</feature>
<evidence type="ECO:0000256" key="1">
    <source>
        <dbReference type="SAM" id="MobiDB-lite"/>
    </source>
</evidence>
<dbReference type="InterPro" id="IPR019557">
    <property type="entry name" value="AminoTfrase-like_pln_mobile"/>
</dbReference>
<evidence type="ECO:0000313" key="3">
    <source>
        <dbReference type="EMBL" id="RYR18833.1"/>
    </source>
</evidence>
<dbReference type="InterPro" id="IPR044824">
    <property type="entry name" value="MAIN-like"/>
</dbReference>
<feature type="compositionally biased region" description="Basic and acidic residues" evidence="1">
    <location>
        <begin position="250"/>
        <end position="260"/>
    </location>
</feature>
<organism evidence="3 4">
    <name type="scientific">Arachis hypogaea</name>
    <name type="common">Peanut</name>
    <dbReference type="NCBI Taxonomy" id="3818"/>
    <lineage>
        <taxon>Eukaryota</taxon>
        <taxon>Viridiplantae</taxon>
        <taxon>Streptophyta</taxon>
        <taxon>Embryophyta</taxon>
        <taxon>Tracheophyta</taxon>
        <taxon>Spermatophyta</taxon>
        <taxon>Magnoliopsida</taxon>
        <taxon>eudicotyledons</taxon>
        <taxon>Gunneridae</taxon>
        <taxon>Pentapetalae</taxon>
        <taxon>rosids</taxon>
        <taxon>fabids</taxon>
        <taxon>Fabales</taxon>
        <taxon>Fabaceae</taxon>
        <taxon>Papilionoideae</taxon>
        <taxon>50 kb inversion clade</taxon>
        <taxon>dalbergioids sensu lato</taxon>
        <taxon>Dalbergieae</taxon>
        <taxon>Pterocarpus clade</taxon>
        <taxon>Arachis</taxon>
    </lineage>
</organism>
<accession>A0A444ZX94</accession>
<proteinExistence type="predicted"/>
<dbReference type="Pfam" id="PF10536">
    <property type="entry name" value="PMD"/>
    <property type="match status" value="1"/>
</dbReference>